<dbReference type="Proteomes" id="UP001497392">
    <property type="component" value="Unassembled WGS sequence"/>
</dbReference>
<evidence type="ECO:0000313" key="1">
    <source>
        <dbReference type="EMBL" id="CAL5222162.1"/>
    </source>
</evidence>
<organism evidence="1 2">
    <name type="scientific">Coccomyxa viridis</name>
    <dbReference type="NCBI Taxonomy" id="1274662"/>
    <lineage>
        <taxon>Eukaryota</taxon>
        <taxon>Viridiplantae</taxon>
        <taxon>Chlorophyta</taxon>
        <taxon>core chlorophytes</taxon>
        <taxon>Trebouxiophyceae</taxon>
        <taxon>Trebouxiophyceae incertae sedis</taxon>
        <taxon>Coccomyxaceae</taxon>
        <taxon>Coccomyxa</taxon>
    </lineage>
</organism>
<evidence type="ECO:0000313" key="2">
    <source>
        <dbReference type="Proteomes" id="UP001497392"/>
    </source>
</evidence>
<gene>
    <name evidence="1" type="primary">g4487</name>
    <name evidence="1" type="ORF">VP750_LOCUS3821</name>
</gene>
<proteinExistence type="predicted"/>
<dbReference type="CDD" id="cd22997">
    <property type="entry name" value="GT_LH"/>
    <property type="match status" value="1"/>
</dbReference>
<accession>A0ABP1FXD8</accession>
<protein>
    <submittedName>
        <fullName evidence="1">G4487 protein</fullName>
    </submittedName>
</protein>
<sequence length="277" mass="32201">MRTDGYLEKPVRVITMLTNDTEYEEGLRFFEVSFNRTRNVDTPMELEVIRTTSERFQQLGWRAKILYALKSLRRIPNDQLVIWADSKDTIFLPCGRDLRKAFQSFRTDIVLGGYPFQFPDAFKSDLFPEIPLIHPEIPFPTYNANYTYFNDKFINAGIVVGRAWALRHYLGGAFLRYQLVDSLPEFNDQAFWADMYLAQFYDDANRVGMHPSIGIDSGYLIASQGAKPYNLVGETGYWQCDRSRFTACIVHASGADNYIPLRKQYHDLWSKSFVQRT</sequence>
<name>A0ABP1FXD8_9CHLO</name>
<keyword evidence="2" id="KW-1185">Reference proteome</keyword>
<dbReference type="EMBL" id="CAXHTA020000006">
    <property type="protein sequence ID" value="CAL5222162.1"/>
    <property type="molecule type" value="Genomic_DNA"/>
</dbReference>
<reference evidence="1 2" key="1">
    <citation type="submission" date="2024-06" db="EMBL/GenBank/DDBJ databases">
        <authorList>
            <person name="Kraege A."/>
            <person name="Thomma B."/>
        </authorList>
    </citation>
    <scope>NUCLEOTIDE SEQUENCE [LARGE SCALE GENOMIC DNA]</scope>
</reference>
<comment type="caution">
    <text evidence="1">The sequence shown here is derived from an EMBL/GenBank/DDBJ whole genome shotgun (WGS) entry which is preliminary data.</text>
</comment>